<evidence type="ECO:0000259" key="1">
    <source>
        <dbReference type="Pfam" id="PF09413"/>
    </source>
</evidence>
<evidence type="ECO:0000313" key="2">
    <source>
        <dbReference type="EMBL" id="SBW01058.1"/>
    </source>
</evidence>
<proteinExistence type="predicted"/>
<feature type="domain" description="DUF2007" evidence="1">
    <location>
        <begin position="14"/>
        <end position="65"/>
    </location>
</feature>
<dbReference type="EMBL" id="FLUL01000001">
    <property type="protein sequence ID" value="SBW01058.1"/>
    <property type="molecule type" value="Genomic_DNA"/>
</dbReference>
<gene>
    <name evidence="2" type="ORF">KL86DYS2_11960</name>
</gene>
<dbReference type="InterPro" id="IPR011322">
    <property type="entry name" value="N-reg_PII-like_a/b"/>
</dbReference>
<accession>A0A212JNS8</accession>
<dbReference type="SUPFAM" id="SSF54913">
    <property type="entry name" value="GlnB-like"/>
    <property type="match status" value="1"/>
</dbReference>
<name>A0A212JNS8_9BACT</name>
<dbReference type="AlphaFoldDB" id="A0A212JNS8"/>
<dbReference type="RefSeq" id="WP_006841975.1">
    <property type="nucleotide sequence ID" value="NZ_CABTJG010000003.1"/>
</dbReference>
<dbReference type="Gene3D" id="3.30.70.790">
    <property type="entry name" value="UreE, C-terminal domain"/>
    <property type="match status" value="1"/>
</dbReference>
<sequence>MDELVTLKSADFEANLAIAKSFLIDNGIDCVVNGEYLTVYTAGLGTARLQVRSEDYRRAAELLIEGGFAKREDFDFEKYQ</sequence>
<dbReference type="InterPro" id="IPR018551">
    <property type="entry name" value="DUF2007"/>
</dbReference>
<dbReference type="Pfam" id="PF09413">
    <property type="entry name" value="DUF2007"/>
    <property type="match status" value="1"/>
</dbReference>
<protein>
    <recommendedName>
        <fullName evidence="1">DUF2007 domain-containing protein</fullName>
    </recommendedName>
</protein>
<dbReference type="GeneID" id="78081290"/>
<organism evidence="2">
    <name type="scientific">uncultured Dysgonomonas sp</name>
    <dbReference type="NCBI Taxonomy" id="206096"/>
    <lineage>
        <taxon>Bacteria</taxon>
        <taxon>Pseudomonadati</taxon>
        <taxon>Bacteroidota</taxon>
        <taxon>Bacteroidia</taxon>
        <taxon>Bacteroidales</taxon>
        <taxon>Dysgonomonadaceae</taxon>
        <taxon>Dysgonomonas</taxon>
        <taxon>environmental samples</taxon>
    </lineage>
</organism>
<reference evidence="2" key="1">
    <citation type="submission" date="2016-04" db="EMBL/GenBank/DDBJ databases">
        <authorList>
            <person name="Evans L.H."/>
            <person name="Alamgir A."/>
            <person name="Owens N."/>
            <person name="Weber N.D."/>
            <person name="Virtaneva K."/>
            <person name="Barbian K."/>
            <person name="Babar A."/>
            <person name="Rosenke K."/>
        </authorList>
    </citation>
    <scope>NUCLEOTIDE SEQUENCE</scope>
    <source>
        <strain evidence="2">86-2</strain>
    </source>
</reference>